<feature type="transmembrane region" description="Helical" evidence="11">
    <location>
        <begin position="249"/>
        <end position="270"/>
    </location>
</feature>
<protein>
    <recommendedName>
        <fullName evidence="12">PDZ domain-containing protein</fullName>
    </recommendedName>
</protein>
<evidence type="ECO:0000256" key="5">
    <source>
        <dbReference type="ARBA" id="ARBA00022692"/>
    </source>
</evidence>
<dbReference type="InterPro" id="IPR008915">
    <property type="entry name" value="Peptidase_M50"/>
</dbReference>
<evidence type="ECO:0000256" key="1">
    <source>
        <dbReference type="ARBA" id="ARBA00001947"/>
    </source>
</evidence>
<evidence type="ECO:0000313" key="14">
    <source>
        <dbReference type="Proteomes" id="UP000177090"/>
    </source>
</evidence>
<evidence type="ECO:0000313" key="13">
    <source>
        <dbReference type="EMBL" id="OHA60412.1"/>
    </source>
</evidence>
<dbReference type="InterPro" id="IPR036034">
    <property type="entry name" value="PDZ_sf"/>
</dbReference>
<proteinExistence type="inferred from homology"/>
<dbReference type="InterPro" id="IPR041489">
    <property type="entry name" value="PDZ_6"/>
</dbReference>
<dbReference type="Pfam" id="PF02163">
    <property type="entry name" value="Peptidase_M50"/>
    <property type="match status" value="1"/>
</dbReference>
<accession>A0A1G2QK94</accession>
<keyword evidence="8 11" id="KW-1133">Transmembrane helix</keyword>
<feature type="transmembrane region" description="Helical" evidence="11">
    <location>
        <begin position="322"/>
        <end position="345"/>
    </location>
</feature>
<dbReference type="InterPro" id="IPR004387">
    <property type="entry name" value="Pept_M50_Zn"/>
</dbReference>
<evidence type="ECO:0000259" key="12">
    <source>
        <dbReference type="PROSITE" id="PS50106"/>
    </source>
</evidence>
<sequence length="352" mass="36734">MNIIIFLAILVLLIIVHELGHFIVAKRARVGVDEFAVGFPPRIWGVRKGETLYALGALPIGGYVKIRGEDGGSHDDPRSLASKPRLVQAAVLLGGVTMNALLGWALISGGLMLGLPISDSALPEGYQLNNPATIITSVSADSPAARAGVNSGDTVLAINTLENPTIENVKSIVERSPGGVEFTLLSDGISRTVVVTPEKSGGEQRVGVSLDRIGTLQLSIPNAVISGLSMTVSLVWATLSALVEIIRSLFAGAPALEALTGPVGLVGLVGTARGLGFIYLISLTAIISVNLAVVNLLPFPALDGGRLLVLAIESMLRRPLPAPLTGALHLAGFIVLIALMLLITVRDIHNLY</sequence>
<comment type="similarity">
    <text evidence="3">Belongs to the peptidase M50B family.</text>
</comment>
<dbReference type="STRING" id="1802440.A2569_03150"/>
<dbReference type="Gene3D" id="2.30.42.10">
    <property type="match status" value="1"/>
</dbReference>
<gene>
    <name evidence="13" type="ORF">A2569_03150</name>
</gene>
<evidence type="ECO:0000256" key="6">
    <source>
        <dbReference type="ARBA" id="ARBA00022801"/>
    </source>
</evidence>
<feature type="transmembrane region" description="Helical" evidence="11">
    <location>
        <begin position="277"/>
        <end position="302"/>
    </location>
</feature>
<keyword evidence="6" id="KW-0378">Hydrolase</keyword>
<dbReference type="Pfam" id="PF17820">
    <property type="entry name" value="PDZ_6"/>
    <property type="match status" value="1"/>
</dbReference>
<dbReference type="PANTHER" id="PTHR42837:SF2">
    <property type="entry name" value="MEMBRANE METALLOPROTEASE ARASP2, CHLOROPLASTIC-RELATED"/>
    <property type="match status" value="1"/>
</dbReference>
<dbReference type="Proteomes" id="UP000177090">
    <property type="component" value="Unassembled WGS sequence"/>
</dbReference>
<evidence type="ECO:0000256" key="2">
    <source>
        <dbReference type="ARBA" id="ARBA00004141"/>
    </source>
</evidence>
<dbReference type="SUPFAM" id="SSF50156">
    <property type="entry name" value="PDZ domain-like"/>
    <property type="match status" value="1"/>
</dbReference>
<organism evidence="13 14">
    <name type="scientific">Candidatus Vogelbacteria bacterium RIFOXYD1_FULL_51_18</name>
    <dbReference type="NCBI Taxonomy" id="1802440"/>
    <lineage>
        <taxon>Bacteria</taxon>
        <taxon>Candidatus Vogeliibacteriota</taxon>
    </lineage>
</organism>
<reference evidence="13 14" key="1">
    <citation type="journal article" date="2016" name="Nat. Commun.">
        <title>Thousands of microbial genomes shed light on interconnected biogeochemical processes in an aquifer system.</title>
        <authorList>
            <person name="Anantharaman K."/>
            <person name="Brown C.T."/>
            <person name="Hug L.A."/>
            <person name="Sharon I."/>
            <person name="Castelle C.J."/>
            <person name="Probst A.J."/>
            <person name="Thomas B.C."/>
            <person name="Singh A."/>
            <person name="Wilkins M.J."/>
            <person name="Karaoz U."/>
            <person name="Brodie E.L."/>
            <person name="Williams K.H."/>
            <person name="Hubbard S.S."/>
            <person name="Banfield J.F."/>
        </authorList>
    </citation>
    <scope>NUCLEOTIDE SEQUENCE [LARGE SCALE GENOMIC DNA]</scope>
</reference>
<keyword evidence="5 11" id="KW-0812">Transmembrane</keyword>
<comment type="caution">
    <text evidence="13">The sequence shown here is derived from an EMBL/GenBank/DDBJ whole genome shotgun (WGS) entry which is preliminary data.</text>
</comment>
<dbReference type="AlphaFoldDB" id="A0A1G2QK94"/>
<evidence type="ECO:0000256" key="10">
    <source>
        <dbReference type="ARBA" id="ARBA00023136"/>
    </source>
</evidence>
<comment type="subcellular location">
    <subcellularLocation>
        <location evidence="2">Membrane</location>
        <topology evidence="2">Multi-pass membrane protein</topology>
    </subcellularLocation>
</comment>
<dbReference type="GO" id="GO:0004222">
    <property type="term" value="F:metalloendopeptidase activity"/>
    <property type="evidence" value="ECO:0007669"/>
    <property type="project" value="InterPro"/>
</dbReference>
<evidence type="ECO:0000256" key="9">
    <source>
        <dbReference type="ARBA" id="ARBA00023049"/>
    </source>
</evidence>
<feature type="transmembrane region" description="Helical" evidence="11">
    <location>
        <begin position="222"/>
        <end position="243"/>
    </location>
</feature>
<evidence type="ECO:0000256" key="11">
    <source>
        <dbReference type="SAM" id="Phobius"/>
    </source>
</evidence>
<feature type="transmembrane region" description="Helical" evidence="11">
    <location>
        <begin position="86"/>
        <end position="107"/>
    </location>
</feature>
<comment type="cofactor">
    <cofactor evidence="1">
        <name>Zn(2+)</name>
        <dbReference type="ChEBI" id="CHEBI:29105"/>
    </cofactor>
</comment>
<evidence type="ECO:0000256" key="3">
    <source>
        <dbReference type="ARBA" id="ARBA00007931"/>
    </source>
</evidence>
<dbReference type="PROSITE" id="PS50106">
    <property type="entry name" value="PDZ"/>
    <property type="match status" value="1"/>
</dbReference>
<keyword evidence="4" id="KW-0645">Protease</keyword>
<dbReference type="EMBL" id="MHTL01000014">
    <property type="protein sequence ID" value="OHA60412.1"/>
    <property type="molecule type" value="Genomic_DNA"/>
</dbReference>
<evidence type="ECO:0000256" key="8">
    <source>
        <dbReference type="ARBA" id="ARBA00022989"/>
    </source>
</evidence>
<keyword evidence="7" id="KW-0862">Zinc</keyword>
<dbReference type="SMART" id="SM00228">
    <property type="entry name" value="PDZ"/>
    <property type="match status" value="1"/>
</dbReference>
<dbReference type="GO" id="GO:0006508">
    <property type="term" value="P:proteolysis"/>
    <property type="evidence" value="ECO:0007669"/>
    <property type="project" value="UniProtKB-KW"/>
</dbReference>
<dbReference type="GO" id="GO:0016020">
    <property type="term" value="C:membrane"/>
    <property type="evidence" value="ECO:0007669"/>
    <property type="project" value="UniProtKB-SubCell"/>
</dbReference>
<evidence type="ECO:0000256" key="7">
    <source>
        <dbReference type="ARBA" id="ARBA00022833"/>
    </source>
</evidence>
<keyword evidence="10 11" id="KW-0472">Membrane</keyword>
<evidence type="ECO:0000256" key="4">
    <source>
        <dbReference type="ARBA" id="ARBA00022670"/>
    </source>
</evidence>
<feature type="domain" description="PDZ" evidence="12">
    <location>
        <begin position="108"/>
        <end position="188"/>
    </location>
</feature>
<dbReference type="InterPro" id="IPR001478">
    <property type="entry name" value="PDZ"/>
</dbReference>
<name>A0A1G2QK94_9BACT</name>
<dbReference type="CDD" id="cd06163">
    <property type="entry name" value="S2P-M50_PDZ_RseP-like"/>
    <property type="match status" value="1"/>
</dbReference>
<keyword evidence="9" id="KW-0482">Metalloprotease</keyword>
<dbReference type="PANTHER" id="PTHR42837">
    <property type="entry name" value="REGULATOR OF SIGMA-E PROTEASE RSEP"/>
    <property type="match status" value="1"/>
</dbReference>